<reference evidence="3" key="1">
    <citation type="submission" date="2018-05" db="EMBL/GenBank/DDBJ databases">
        <authorList>
            <person name="Lanie J.A."/>
            <person name="Ng W.-L."/>
            <person name="Kazmierczak K.M."/>
            <person name="Andrzejewski T.M."/>
            <person name="Davidsen T.M."/>
            <person name="Wayne K.J."/>
            <person name="Tettelin H."/>
            <person name="Glass J.I."/>
            <person name="Rusch D."/>
            <person name="Podicherti R."/>
            <person name="Tsui H.-C.T."/>
            <person name="Winkler M.E."/>
        </authorList>
    </citation>
    <scope>NUCLEOTIDE SEQUENCE</scope>
</reference>
<feature type="non-terminal residue" evidence="3">
    <location>
        <position position="229"/>
    </location>
</feature>
<dbReference type="PANTHER" id="PTHR21064:SF6">
    <property type="entry name" value="AMINOGLYCOSIDE PHOSPHOTRANSFERASE DOMAIN-CONTAINING PROTEIN"/>
    <property type="match status" value="1"/>
</dbReference>
<gene>
    <name evidence="3" type="ORF">METZ01_LOCUS458803</name>
</gene>
<comment type="similarity">
    <text evidence="1">Belongs to the pseudomonas-type ThrB family.</text>
</comment>
<dbReference type="Pfam" id="PF01636">
    <property type="entry name" value="APH"/>
    <property type="match status" value="1"/>
</dbReference>
<dbReference type="InterPro" id="IPR050249">
    <property type="entry name" value="Pseudomonas-type_ThrB"/>
</dbReference>
<protein>
    <recommendedName>
        <fullName evidence="2">Aminoglycoside phosphotransferase domain-containing protein</fullName>
    </recommendedName>
</protein>
<dbReference type="EMBL" id="UINC01191346">
    <property type="protein sequence ID" value="SVE05949.1"/>
    <property type="molecule type" value="Genomic_DNA"/>
</dbReference>
<dbReference type="InterPro" id="IPR011009">
    <property type="entry name" value="Kinase-like_dom_sf"/>
</dbReference>
<proteinExistence type="inferred from homology"/>
<dbReference type="GO" id="GO:0004413">
    <property type="term" value="F:homoserine kinase activity"/>
    <property type="evidence" value="ECO:0007669"/>
    <property type="project" value="TreeGrafter"/>
</dbReference>
<name>A0A383AEC0_9ZZZZ</name>
<evidence type="ECO:0000313" key="3">
    <source>
        <dbReference type="EMBL" id="SVE05949.1"/>
    </source>
</evidence>
<dbReference type="Gene3D" id="3.90.1200.10">
    <property type="match status" value="1"/>
</dbReference>
<dbReference type="AlphaFoldDB" id="A0A383AEC0"/>
<feature type="domain" description="Aminoglycoside phosphotransferase" evidence="2">
    <location>
        <begin position="29"/>
        <end position="228"/>
    </location>
</feature>
<dbReference type="PANTHER" id="PTHR21064">
    <property type="entry name" value="AMINOGLYCOSIDE PHOSPHOTRANSFERASE DOMAIN-CONTAINING PROTEIN-RELATED"/>
    <property type="match status" value="1"/>
</dbReference>
<dbReference type="Gene3D" id="3.30.200.20">
    <property type="entry name" value="Phosphorylase Kinase, domain 1"/>
    <property type="match status" value="1"/>
</dbReference>
<evidence type="ECO:0000259" key="2">
    <source>
        <dbReference type="Pfam" id="PF01636"/>
    </source>
</evidence>
<dbReference type="SUPFAM" id="SSF56112">
    <property type="entry name" value="Protein kinase-like (PK-like)"/>
    <property type="match status" value="1"/>
</dbReference>
<sequence length="229" mass="25508">MEQSELLAGLNKVAERSVAEWGLSGDLRLIKHRENAVYELNTGKSRYALRVHRQDYHSDAALASELLWMRALQNAGVGVPESVPADDGRDFVRVGVPELPGEFQVDMLGWIEGEQIGDIETGLGEGAAECFRTIGQVAAQMHNQASSWQLPDGFVRHAWDVDGLVGAEPFWGKFWELRVLTDEELKLIHEAREKVAADLEALVKSAEDYSMIHSDFVPENFLLHGSQVQ</sequence>
<evidence type="ECO:0000256" key="1">
    <source>
        <dbReference type="ARBA" id="ARBA00038240"/>
    </source>
</evidence>
<organism evidence="3">
    <name type="scientific">marine metagenome</name>
    <dbReference type="NCBI Taxonomy" id="408172"/>
    <lineage>
        <taxon>unclassified sequences</taxon>
        <taxon>metagenomes</taxon>
        <taxon>ecological metagenomes</taxon>
    </lineage>
</organism>
<dbReference type="InterPro" id="IPR002575">
    <property type="entry name" value="Aminoglycoside_PTrfase"/>
</dbReference>
<dbReference type="GO" id="GO:0009088">
    <property type="term" value="P:threonine biosynthetic process"/>
    <property type="evidence" value="ECO:0007669"/>
    <property type="project" value="TreeGrafter"/>
</dbReference>
<accession>A0A383AEC0</accession>